<name>A0A493SZB0_ANAPP</name>
<dbReference type="InterPro" id="IPR037705">
    <property type="entry name" value="PI3-kinase_C2-alpha_cat"/>
</dbReference>
<dbReference type="InterPro" id="IPR029071">
    <property type="entry name" value="Ubiquitin-like_domsf"/>
</dbReference>
<dbReference type="GO" id="GO:0005942">
    <property type="term" value="C:phosphatidylinositol 3-kinase complex"/>
    <property type="evidence" value="ECO:0007669"/>
    <property type="project" value="TreeGrafter"/>
</dbReference>
<evidence type="ECO:0000259" key="14">
    <source>
        <dbReference type="PROSITE" id="PS51547"/>
    </source>
</evidence>
<dbReference type="InterPro" id="IPR042236">
    <property type="entry name" value="PI3K_accessory_sf"/>
</dbReference>
<dbReference type="SUPFAM" id="SSF56112">
    <property type="entry name" value="Protein kinase-like (PK-like)"/>
    <property type="match status" value="1"/>
</dbReference>
<dbReference type="SUPFAM" id="SSF49562">
    <property type="entry name" value="C2 domain (Calcium/lipid-binding domain, CaLB)"/>
    <property type="match status" value="2"/>
</dbReference>
<dbReference type="InterPro" id="IPR015433">
    <property type="entry name" value="PI3/4_kinase"/>
</dbReference>
<keyword evidence="3" id="KW-0547">Nucleotide-binding</keyword>
<evidence type="ECO:0000256" key="1">
    <source>
        <dbReference type="ARBA" id="ARBA00006209"/>
    </source>
</evidence>
<dbReference type="InterPro" id="IPR036940">
    <property type="entry name" value="PI3/4_kinase_cat_sf"/>
</dbReference>
<dbReference type="PROSITE" id="PS51547">
    <property type="entry name" value="C2_PI3K"/>
    <property type="match status" value="1"/>
</dbReference>
<dbReference type="GO" id="GO:0005737">
    <property type="term" value="C:cytoplasm"/>
    <property type="evidence" value="ECO:0007669"/>
    <property type="project" value="TreeGrafter"/>
</dbReference>
<organism evidence="15 16">
    <name type="scientific">Anas platyrhynchos platyrhynchos</name>
    <name type="common">Northern mallard</name>
    <dbReference type="NCBI Taxonomy" id="8840"/>
    <lineage>
        <taxon>Eukaryota</taxon>
        <taxon>Metazoa</taxon>
        <taxon>Chordata</taxon>
        <taxon>Craniata</taxon>
        <taxon>Vertebrata</taxon>
        <taxon>Euteleostomi</taxon>
        <taxon>Archelosauria</taxon>
        <taxon>Archosauria</taxon>
        <taxon>Dinosauria</taxon>
        <taxon>Saurischia</taxon>
        <taxon>Theropoda</taxon>
        <taxon>Coelurosauria</taxon>
        <taxon>Aves</taxon>
        <taxon>Neognathae</taxon>
        <taxon>Galloanserae</taxon>
        <taxon>Anseriformes</taxon>
        <taxon>Anatidae</taxon>
        <taxon>Anatinae</taxon>
        <taxon>Anas</taxon>
    </lineage>
</organism>
<keyword evidence="6" id="KW-0443">Lipid metabolism</keyword>
<dbReference type="Pfam" id="PF00613">
    <property type="entry name" value="PI3Ka"/>
    <property type="match status" value="1"/>
</dbReference>
<feature type="compositionally biased region" description="Polar residues" evidence="9">
    <location>
        <begin position="10"/>
        <end position="27"/>
    </location>
</feature>
<evidence type="ECO:0000256" key="6">
    <source>
        <dbReference type="ARBA" id="ARBA00023098"/>
    </source>
</evidence>
<dbReference type="Gene3D" id="3.10.20.90">
    <property type="entry name" value="Phosphatidylinositol 3-kinase Catalytic Subunit, Chain A, domain 1"/>
    <property type="match status" value="1"/>
</dbReference>
<evidence type="ECO:0000256" key="8">
    <source>
        <dbReference type="ARBA" id="ARBA00029297"/>
    </source>
</evidence>
<dbReference type="GO" id="GO:0043491">
    <property type="term" value="P:phosphatidylinositol 3-kinase/protein kinase B signal transduction"/>
    <property type="evidence" value="ECO:0007669"/>
    <property type="project" value="TreeGrafter"/>
</dbReference>
<dbReference type="InterPro" id="IPR011009">
    <property type="entry name" value="Kinase-like_dom_sf"/>
</dbReference>
<keyword evidence="2" id="KW-0808">Transferase</keyword>
<dbReference type="InterPro" id="IPR001683">
    <property type="entry name" value="PX_dom"/>
</dbReference>
<feature type="domain" description="PIK helical" evidence="12">
    <location>
        <begin position="872"/>
        <end position="1048"/>
    </location>
</feature>
<dbReference type="PROSITE" id="PS50195">
    <property type="entry name" value="PX"/>
    <property type="match status" value="1"/>
</dbReference>
<dbReference type="GO" id="GO:0016477">
    <property type="term" value="P:cell migration"/>
    <property type="evidence" value="ECO:0007669"/>
    <property type="project" value="TreeGrafter"/>
</dbReference>
<evidence type="ECO:0000259" key="12">
    <source>
        <dbReference type="PROSITE" id="PS51545"/>
    </source>
</evidence>
<dbReference type="SMART" id="SM00142">
    <property type="entry name" value="PI3K_C2"/>
    <property type="match status" value="1"/>
</dbReference>
<sequence>MDICSRGMAQISSSNGFKQRSSPSLATARSKDVDKEEALQMEAEALAKMQKERGIAGNKQAFHSVSSTRQTAQTHSKQDHDLMVFPESDAKRMEDKLSTIDIEKLTHAELEKLLLDDSFEASKAPTLPVTPILSPSLSSQFYLGPAGQRGQWTPGIPAPVTCTLPPIYPSASYTKQTGVFQNGFHPSMSSYHSREPLYLGLPRQSQYISYPLAATTPFHPQGSLPIYPPVLTPEMAKVFDKIASTSEFLKNGKSSTDLEMTAIKSAVSDLPASESCRDISKFDWLDLDPLSKPKVDSVETLYKAEDDGETASSLTAEDPWDAVLLEEKLLVTCHLERKINGKSAGATVTRSQSLNMRTTQLAKLQGQTSQKDNGTTGLLTENALLQEIEGQNEELSAFSQTVTKLRTKFPYADQQTNPGFVLSPIMLQRNISGESASIKVSIEIQGFQQPVTFTCDVSSPVELIIMQALCWVHDDLSEVDIGSYILKVCGQEEVLQNKHCVGSHEYIQNCRKWDTEIKLQLVTHSVMCRGLARTEEDDRTPIHLTKHLYKVEKPFREPIIRCSLEELLEVYHKQTEIALKNENQHKAVDQLIKTVRKICSTLDGVETPAITESVKKLRRAVNLPRTKNTEVSLKCGDDPSKSSSGSLQPESPLKVSIDQLTRAVEALLQLHMNSCSSSSAAISPKDKSTKEAWTATEHLQFTVFAAHGIFPGWVANYEKYYLICSLTHNGKDLFKPVQSKKVGTYKNFFYLIKWDELIIFPIQISQLPLESVLCLTLFGILNQSSGSSPDSNKQRKGPEMLGQVSLPLFDFRRLLTCGTKLLQLWTSSHPNHASGTASKKGNMERIVLQVDFPSHAFDIEYKIPQAAKTTVQHSIETLEKPMRERLLAILAKDNTIGLSKEDKEFLWEKRHYCHTHTNSLPKILASAPHWDWASLPEIYSLLQQWPPLSPLAALELLDSKFADQEVRNTAMNWIETLSDDELTDFLPQFVQALKYETYLDSALVQFLLARALGSIRIAHYLYWLLKDTLYDSKFGVRYEQILGAFFSVCGKGLREELEKQTRLVQLFGMVAEKVKQTSVSGRQAALQSGMERVQSFFLKNKCRLPLNPSLVAKELNIKACSFFSSNAVPLKVALINADPLGEEINVMFKVGEDLRQDMLALQMIKIMDKIWLQEGLDLRMVIFKCLSTGKDRGMVELVPASETLRKIQVEYGVTGSFKDKPLAEWLRKYNPTEEEYEKASENFIYSCAGCCVATYVLGICDRHNDNIMLRNTGHMFHIDFGKFLGHAQMFGSFKRDRAPFVLTSDMAYVINGGEKPTIRFQLFVDLCCQAYNSIRKHANLFLNLLSLMLSSGLPELSSTQDLKYVQDALQPQTTDAEATIFFTRLIESSLGSVATKFNFFIHNLAQLRFSGLPSNDEPILSFSAKTYSLKQDGRIKHVSVFTYQKRYNPDKHYIYVVRVLREGQAEPTFVFRTFDEFQELHNKLGILFPLWKLPGFPNKMVLGRTHIKDVAAKRKVELNSYIQSLMNSSSEVSECDLVYTFFHPLLRDDKVEGIDGIARSTDASPSSPTSGKVGGEVKLSISYRNSTLFIMVMHIKDLLVYSGYSMETLKQRELQLSVLSAESLRENFFLGGITLSLKDFNLSKETVNWYRLTAVPYL</sequence>
<evidence type="ECO:0000256" key="9">
    <source>
        <dbReference type="SAM" id="MobiDB-lite"/>
    </source>
</evidence>
<feature type="domain" description="C2 PI3K-type" evidence="14">
    <location>
        <begin position="695"/>
        <end position="862"/>
    </location>
</feature>
<dbReference type="Pfam" id="PF00787">
    <property type="entry name" value="PX"/>
    <property type="match status" value="1"/>
</dbReference>
<dbReference type="InterPro" id="IPR000341">
    <property type="entry name" value="PI3K_Ras-bd_dom"/>
</dbReference>
<dbReference type="Ensembl" id="ENSAPLT00000039952.1">
    <property type="protein sequence ID" value="ENSAPLP00000018974.1"/>
    <property type="gene ID" value="ENSAPLG00000010801.2"/>
</dbReference>
<dbReference type="GO" id="GO:0035091">
    <property type="term" value="F:phosphatidylinositol binding"/>
    <property type="evidence" value="ECO:0007669"/>
    <property type="project" value="InterPro"/>
</dbReference>
<evidence type="ECO:0000259" key="10">
    <source>
        <dbReference type="PROSITE" id="PS50195"/>
    </source>
</evidence>
<dbReference type="GO" id="GO:0005886">
    <property type="term" value="C:plasma membrane"/>
    <property type="evidence" value="ECO:0007669"/>
    <property type="project" value="TreeGrafter"/>
</dbReference>
<dbReference type="SMART" id="SM00146">
    <property type="entry name" value="PI3Kc"/>
    <property type="match status" value="1"/>
</dbReference>
<dbReference type="SUPFAM" id="SSF64268">
    <property type="entry name" value="PX domain"/>
    <property type="match status" value="1"/>
</dbReference>
<dbReference type="PANTHER" id="PTHR10048:SF28">
    <property type="entry name" value="PHOSPHATIDYLINOSITOL 4-PHOSPHATE 3-KINASE C2 DOMAIN-CONTAINING SUBUNIT ALPHA"/>
    <property type="match status" value="1"/>
</dbReference>
<dbReference type="InterPro" id="IPR036871">
    <property type="entry name" value="PX_dom_sf"/>
</dbReference>
<feature type="domain" description="PI3K-RBD" evidence="13">
    <location>
        <begin position="435"/>
        <end position="523"/>
    </location>
</feature>
<dbReference type="SUPFAM" id="SSF54236">
    <property type="entry name" value="Ubiquitin-like"/>
    <property type="match status" value="1"/>
</dbReference>
<protein>
    <submittedName>
        <fullName evidence="15">Phosphatidylinositol-4-phosphate 3-kinase catalytic subunit type 2 alpha</fullName>
    </submittedName>
</protein>
<dbReference type="Gene3D" id="1.10.1070.11">
    <property type="entry name" value="Phosphatidylinositol 3-/4-kinase, catalytic domain"/>
    <property type="match status" value="1"/>
</dbReference>
<keyword evidence="16" id="KW-1185">Reference proteome</keyword>
<dbReference type="PANTHER" id="PTHR10048">
    <property type="entry name" value="PHOSPHATIDYLINOSITOL KINASE"/>
    <property type="match status" value="1"/>
</dbReference>
<evidence type="ECO:0000259" key="11">
    <source>
        <dbReference type="PROSITE" id="PS50290"/>
    </source>
</evidence>
<dbReference type="GO" id="GO:0016303">
    <property type="term" value="F:1-phosphatidylinositol-3-kinase activity"/>
    <property type="evidence" value="ECO:0007669"/>
    <property type="project" value="UniProtKB-EC"/>
</dbReference>
<evidence type="ECO:0000313" key="15">
    <source>
        <dbReference type="Ensembl" id="ENSAPLP00000018974.1"/>
    </source>
</evidence>
<dbReference type="FunFam" id="3.30.1520.10:FF:000006">
    <property type="entry name" value="Phosphatidylinositol 4-phosphate 3-kinase C2 domain-containing subunit alpha"/>
    <property type="match status" value="1"/>
</dbReference>
<reference evidence="15" key="2">
    <citation type="submission" date="2025-08" db="UniProtKB">
        <authorList>
            <consortium name="Ensembl"/>
        </authorList>
    </citation>
    <scope>IDENTIFICATION</scope>
</reference>
<dbReference type="GO" id="GO:0005524">
    <property type="term" value="F:ATP binding"/>
    <property type="evidence" value="ECO:0007669"/>
    <property type="project" value="UniProtKB-KW"/>
</dbReference>
<dbReference type="SUPFAM" id="SSF48371">
    <property type="entry name" value="ARM repeat"/>
    <property type="match status" value="1"/>
</dbReference>
<dbReference type="InterPro" id="IPR035892">
    <property type="entry name" value="C2_domain_sf"/>
</dbReference>
<dbReference type="Gene3D" id="3.30.1010.10">
    <property type="entry name" value="Phosphatidylinositol 3-kinase Catalytic Subunit, Chain A, domain 4"/>
    <property type="match status" value="1"/>
</dbReference>
<evidence type="ECO:0000256" key="4">
    <source>
        <dbReference type="ARBA" id="ARBA00022777"/>
    </source>
</evidence>
<dbReference type="InterPro" id="IPR001263">
    <property type="entry name" value="PI3K_accessory_dom"/>
</dbReference>
<evidence type="ECO:0000256" key="5">
    <source>
        <dbReference type="ARBA" id="ARBA00022840"/>
    </source>
</evidence>
<feature type="domain" description="PI3K/PI4K catalytic" evidence="11">
    <location>
        <begin position="1116"/>
        <end position="1394"/>
    </location>
</feature>
<evidence type="ECO:0000259" key="13">
    <source>
        <dbReference type="PROSITE" id="PS51546"/>
    </source>
</evidence>
<dbReference type="Pfam" id="PF00792">
    <property type="entry name" value="PI3K_C2"/>
    <property type="match status" value="1"/>
</dbReference>
<dbReference type="SMART" id="SM00144">
    <property type="entry name" value="PI3K_rbd"/>
    <property type="match status" value="1"/>
</dbReference>
<evidence type="ECO:0000256" key="3">
    <source>
        <dbReference type="ARBA" id="ARBA00022741"/>
    </source>
</evidence>
<dbReference type="PROSITE" id="PS51545">
    <property type="entry name" value="PIK_HELICAL"/>
    <property type="match status" value="1"/>
</dbReference>
<dbReference type="FunFam" id="3.30.1010.10:FF:000001">
    <property type="entry name" value="Phosphatidylinositol 4-phosphate 3-kinase C2 domain-containing subunit beta"/>
    <property type="match status" value="1"/>
</dbReference>
<feature type="region of interest" description="Disordered" evidence="9">
    <location>
        <begin position="630"/>
        <end position="652"/>
    </location>
</feature>
<dbReference type="GO" id="GO:0048015">
    <property type="term" value="P:phosphatidylinositol-mediated signaling"/>
    <property type="evidence" value="ECO:0007669"/>
    <property type="project" value="TreeGrafter"/>
</dbReference>
<dbReference type="Pfam" id="PF00454">
    <property type="entry name" value="PI3_PI4_kinase"/>
    <property type="match status" value="1"/>
</dbReference>
<dbReference type="PROSITE" id="PS51546">
    <property type="entry name" value="PI3K_RBD"/>
    <property type="match status" value="1"/>
</dbReference>
<gene>
    <name evidence="15" type="primary">PIK3C2A</name>
</gene>
<reference evidence="15 16" key="1">
    <citation type="submission" date="2017-10" db="EMBL/GenBank/DDBJ databases">
        <title>A new Pekin duck reference genome.</title>
        <authorList>
            <person name="Hou Z.-C."/>
            <person name="Zhou Z.-K."/>
            <person name="Zhu F."/>
            <person name="Hou S.-S."/>
        </authorList>
    </citation>
    <scope>NUCLEOTIDE SEQUENCE [LARGE SCALE GENOMIC DNA]</scope>
</reference>
<dbReference type="InterPro" id="IPR000403">
    <property type="entry name" value="PI3/4_kinase_cat_dom"/>
</dbReference>
<dbReference type="Gene3D" id="1.25.40.70">
    <property type="entry name" value="Phosphatidylinositol 3-kinase, accessory domain (PIK)"/>
    <property type="match status" value="1"/>
</dbReference>
<dbReference type="CDD" id="cd04012">
    <property type="entry name" value="C2A_PI3K_class_II"/>
    <property type="match status" value="1"/>
</dbReference>
<dbReference type="SMART" id="SM00145">
    <property type="entry name" value="PI3Ka"/>
    <property type="match status" value="1"/>
</dbReference>
<dbReference type="InterPro" id="IPR016024">
    <property type="entry name" value="ARM-type_fold"/>
</dbReference>
<accession>A0A493SZB0</accession>
<dbReference type="GeneTree" id="ENSGT00940000157813"/>
<dbReference type="Proteomes" id="UP000016666">
    <property type="component" value="Chromosome 5"/>
</dbReference>
<dbReference type="Pfam" id="PF00794">
    <property type="entry name" value="PI3K_rbd"/>
    <property type="match status" value="1"/>
</dbReference>
<dbReference type="FunFam" id="1.10.1070.11:FF:000003">
    <property type="entry name" value="Phosphatidylinositol 4-phosphate 3-kinase C2 domain-containing subunit beta"/>
    <property type="match status" value="1"/>
</dbReference>
<dbReference type="Gene3D" id="2.60.40.150">
    <property type="entry name" value="C2 domain"/>
    <property type="match status" value="2"/>
</dbReference>
<proteinExistence type="inferred from homology"/>
<dbReference type="CDD" id="cd07289">
    <property type="entry name" value="PX_PI3K_C2_alpha"/>
    <property type="match status" value="1"/>
</dbReference>
<comment type="catalytic activity">
    <reaction evidence="7">
        <text>a 1,2-diacyl-sn-glycero-3-phospho-(1D-myo-inositol) + ATP = a 1,2-diacyl-sn-glycero-3-phospho-(1D-myo-inositol-3-phosphate) + ADP + H(+)</text>
        <dbReference type="Rhea" id="RHEA:12709"/>
        <dbReference type="ChEBI" id="CHEBI:15378"/>
        <dbReference type="ChEBI" id="CHEBI:30616"/>
        <dbReference type="ChEBI" id="CHEBI:57880"/>
        <dbReference type="ChEBI" id="CHEBI:58088"/>
        <dbReference type="ChEBI" id="CHEBI:456216"/>
        <dbReference type="EC" id="2.7.1.137"/>
    </reaction>
    <physiologicalReaction direction="left-to-right" evidence="7">
        <dbReference type="Rhea" id="RHEA:12710"/>
    </physiologicalReaction>
</comment>
<feature type="domain" description="PX" evidence="10">
    <location>
        <begin position="1433"/>
        <end position="1549"/>
    </location>
</feature>
<keyword evidence="5" id="KW-0067">ATP-binding</keyword>
<dbReference type="GO" id="GO:0035005">
    <property type="term" value="F:1-phosphatidylinositol-4-phosphate 3-kinase activity"/>
    <property type="evidence" value="ECO:0007669"/>
    <property type="project" value="UniProtKB-EC"/>
</dbReference>
<comment type="similarity">
    <text evidence="1">Belongs to the PI3/PI4-kinase family. Type III PI4K subfamily.</text>
</comment>
<evidence type="ECO:0000256" key="7">
    <source>
        <dbReference type="ARBA" id="ARBA00023985"/>
    </source>
</evidence>
<dbReference type="FunFam" id="3.10.20.90:FF:000156">
    <property type="entry name" value="Phosphatidylinositol 4-phosphate 3-kinase C2 domain-containing subunit alpha"/>
    <property type="match status" value="1"/>
</dbReference>
<dbReference type="PROSITE" id="PS00916">
    <property type="entry name" value="PI3_4_KINASE_2"/>
    <property type="match status" value="1"/>
</dbReference>
<dbReference type="FunFam" id="2.60.40.150:FF:000116">
    <property type="entry name" value="Phosphatidylinositol 4-phosphate 3-kinase C2 domain-containing subunit alpha"/>
    <property type="match status" value="1"/>
</dbReference>
<dbReference type="PROSITE" id="PS00915">
    <property type="entry name" value="PI3_4_KINASE_1"/>
    <property type="match status" value="1"/>
</dbReference>
<dbReference type="PROSITE" id="PS50290">
    <property type="entry name" value="PI3_4_KINASE_3"/>
    <property type="match status" value="1"/>
</dbReference>
<dbReference type="InterPro" id="IPR042133">
    <property type="entry name" value="PX_PI3K_C2_alpha"/>
</dbReference>
<evidence type="ECO:0000256" key="2">
    <source>
        <dbReference type="ARBA" id="ARBA00022679"/>
    </source>
</evidence>
<dbReference type="SMART" id="SM00312">
    <property type="entry name" value="PX"/>
    <property type="match status" value="1"/>
</dbReference>
<dbReference type="Gene3D" id="3.30.1520.10">
    <property type="entry name" value="Phox-like domain"/>
    <property type="match status" value="1"/>
</dbReference>
<dbReference type="InterPro" id="IPR018936">
    <property type="entry name" value="PI3/4_kinase_CS"/>
</dbReference>
<evidence type="ECO:0000313" key="16">
    <source>
        <dbReference type="Proteomes" id="UP000016666"/>
    </source>
</evidence>
<comment type="catalytic activity">
    <reaction evidence="8">
        <text>a 1,2-diacyl-sn-glycero-3-phospho-(1D-myo-inositol 4-phosphate) + ATP = a 1,2-diacyl-sn-glycero-3-phospho-(1D-myo-inositol-3,4-bisphosphate) + ADP + H(+)</text>
        <dbReference type="Rhea" id="RHEA:18373"/>
        <dbReference type="ChEBI" id="CHEBI:15378"/>
        <dbReference type="ChEBI" id="CHEBI:30616"/>
        <dbReference type="ChEBI" id="CHEBI:57658"/>
        <dbReference type="ChEBI" id="CHEBI:58178"/>
        <dbReference type="ChEBI" id="CHEBI:456216"/>
        <dbReference type="EC" id="2.7.1.154"/>
    </reaction>
    <physiologicalReaction direction="left-to-right" evidence="8">
        <dbReference type="Rhea" id="RHEA:18374"/>
    </physiologicalReaction>
</comment>
<dbReference type="InterPro" id="IPR002420">
    <property type="entry name" value="PI3K-type_C2_dom"/>
</dbReference>
<keyword evidence="4" id="KW-0418">Kinase</keyword>
<dbReference type="FunFam" id="1.25.40.70:FF:000007">
    <property type="entry name" value="phosphatidylinositol 4-phosphate 3-kinase C2 domain-containing subunit alpha"/>
    <property type="match status" value="1"/>
</dbReference>
<feature type="region of interest" description="Disordered" evidence="9">
    <location>
        <begin position="1"/>
        <end position="34"/>
    </location>
</feature>
<dbReference type="CDD" id="cd05176">
    <property type="entry name" value="PI3Kc_C2_alpha"/>
    <property type="match status" value="1"/>
</dbReference>
<reference evidence="15" key="3">
    <citation type="submission" date="2025-09" db="UniProtKB">
        <authorList>
            <consortium name="Ensembl"/>
        </authorList>
    </citation>
    <scope>IDENTIFICATION</scope>
</reference>